<reference evidence="5 6" key="1">
    <citation type="submission" date="2019-05" db="EMBL/GenBank/DDBJ databases">
        <authorList>
            <consortium name="Pathogen Informatics"/>
        </authorList>
    </citation>
    <scope>NUCLEOTIDE SEQUENCE [LARGE SCALE GENOMIC DNA]</scope>
    <source>
        <strain evidence="5 6">NCTC11429</strain>
    </source>
</reference>
<dbReference type="EMBL" id="JBEOQB010000005">
    <property type="protein sequence ID" value="MEZ0453364.1"/>
    <property type="molecule type" value="Genomic_DNA"/>
</dbReference>
<dbReference type="GeneID" id="78463919"/>
<protein>
    <submittedName>
        <fullName evidence="4">Methyltransferase domain-containing protein</fullName>
    </submittedName>
    <submittedName>
        <fullName evidence="5">Trans-aconitate 2-methyltransferase</fullName>
        <ecNumber evidence="5">2.1.1.144</ecNumber>
    </submittedName>
</protein>
<dbReference type="Gene3D" id="3.40.50.150">
    <property type="entry name" value="Vaccinia Virus protein VP39"/>
    <property type="match status" value="1"/>
</dbReference>
<reference evidence="4 7" key="2">
    <citation type="submission" date="2024-06" db="EMBL/GenBank/DDBJ databases">
        <title>Soil Sphingobacterium thalpophilum.</title>
        <authorList>
            <person name="Yang J."/>
            <person name="Li J."/>
        </authorList>
    </citation>
    <scope>NUCLEOTIDE SEQUENCE [LARGE SCALE GENOMIC DNA]</scope>
    <source>
        <strain evidence="4 7">22g91tb</strain>
    </source>
</reference>
<proteinExistence type="predicted"/>
<sequence>MPWNPKLYNQFKDIRFKPFQDLSALIVSEPRMKAVDLGCGTGEQTAILSERFPQATFLGLDASAEMLSNSDQLAHGRLQFSNSSVEDFLGTAETWDLIFSNAALQWLDDHRILFPKLISKLTRGGQLAIQMPLQPENVLNKILIEMAAEEPFCSYLKGWNRVSPVLSLDDYAELLYKEGLVQLDLSIRVYPIVADSEKMLYEFIAGSALIPYMEHLEKERHQLFIHAFRSRIRAHFPEFPAIYPFKRLLLYGRRA</sequence>
<organism evidence="5 6">
    <name type="scientific">Sphingobacterium thalpophilum</name>
    <dbReference type="NCBI Taxonomy" id="259"/>
    <lineage>
        <taxon>Bacteria</taxon>
        <taxon>Pseudomonadati</taxon>
        <taxon>Bacteroidota</taxon>
        <taxon>Sphingobacteriia</taxon>
        <taxon>Sphingobacteriales</taxon>
        <taxon>Sphingobacteriaceae</taxon>
        <taxon>Sphingobacterium</taxon>
    </lineage>
</organism>
<dbReference type="InterPro" id="IPR023149">
    <property type="entry name" value="Trans_acon_MeTrfase_C"/>
</dbReference>
<dbReference type="Pfam" id="PF13649">
    <property type="entry name" value="Methyltransf_25"/>
    <property type="match status" value="1"/>
</dbReference>
<dbReference type="InterPro" id="IPR041698">
    <property type="entry name" value="Methyltransf_25"/>
</dbReference>
<dbReference type="AlphaFoldDB" id="A0A4U9VHH8"/>
<accession>A0A4U9VHH8</accession>
<dbReference type="STRING" id="1123265.GCA_000686625_01580"/>
<dbReference type="RefSeq" id="WP_028069103.1">
    <property type="nucleotide sequence ID" value="NZ_CP141191.1"/>
</dbReference>
<dbReference type="Proteomes" id="UP001566204">
    <property type="component" value="Unassembled WGS sequence"/>
</dbReference>
<feature type="domain" description="Methyltransferase" evidence="3">
    <location>
        <begin position="35"/>
        <end position="125"/>
    </location>
</feature>
<evidence type="ECO:0000256" key="1">
    <source>
        <dbReference type="ARBA" id="ARBA00022603"/>
    </source>
</evidence>
<evidence type="ECO:0000313" key="7">
    <source>
        <dbReference type="Proteomes" id="UP001566204"/>
    </source>
</evidence>
<evidence type="ECO:0000256" key="2">
    <source>
        <dbReference type="ARBA" id="ARBA00022679"/>
    </source>
</evidence>
<keyword evidence="2 5" id="KW-0808">Transferase</keyword>
<dbReference type="EMBL" id="LR590484">
    <property type="protein sequence ID" value="VTR45543.1"/>
    <property type="molecule type" value="Genomic_DNA"/>
</dbReference>
<keyword evidence="1 5" id="KW-0489">Methyltransferase</keyword>
<evidence type="ECO:0000313" key="5">
    <source>
        <dbReference type="EMBL" id="VTR45543.1"/>
    </source>
</evidence>
<gene>
    <name evidence="5" type="primary">tam_2</name>
    <name evidence="4" type="ORF">ABTW24_17360</name>
    <name evidence="5" type="ORF">NCTC11429_03233</name>
</gene>
<evidence type="ECO:0000313" key="4">
    <source>
        <dbReference type="EMBL" id="MEZ0453364.1"/>
    </source>
</evidence>
<evidence type="ECO:0000313" key="6">
    <source>
        <dbReference type="Proteomes" id="UP000308196"/>
    </source>
</evidence>
<evidence type="ECO:0000259" key="3">
    <source>
        <dbReference type="Pfam" id="PF13649"/>
    </source>
</evidence>
<name>A0A4U9VHH8_9SPHI</name>
<dbReference type="Proteomes" id="UP000308196">
    <property type="component" value="Chromosome"/>
</dbReference>
<dbReference type="CDD" id="cd02440">
    <property type="entry name" value="AdoMet_MTases"/>
    <property type="match status" value="1"/>
</dbReference>
<dbReference type="GO" id="GO:0032259">
    <property type="term" value="P:methylation"/>
    <property type="evidence" value="ECO:0007669"/>
    <property type="project" value="UniProtKB-KW"/>
</dbReference>
<dbReference type="GO" id="GO:0030798">
    <property type="term" value="F:trans-aconitate 2-methyltransferase activity"/>
    <property type="evidence" value="ECO:0007669"/>
    <property type="project" value="UniProtKB-EC"/>
</dbReference>
<dbReference type="SUPFAM" id="SSF53335">
    <property type="entry name" value="S-adenosyl-L-methionine-dependent methyltransferases"/>
    <property type="match status" value="1"/>
</dbReference>
<dbReference type="EC" id="2.1.1.144" evidence="5"/>
<dbReference type="InterPro" id="IPR029063">
    <property type="entry name" value="SAM-dependent_MTases_sf"/>
</dbReference>
<dbReference type="Gene3D" id="1.10.150.290">
    <property type="entry name" value="S-adenosyl-L-methionine-dependent methyltransferases"/>
    <property type="match status" value="1"/>
</dbReference>
<dbReference type="PANTHER" id="PTHR43861:SF1">
    <property type="entry name" value="TRANS-ACONITATE 2-METHYLTRANSFERASE"/>
    <property type="match status" value="1"/>
</dbReference>
<dbReference type="PANTHER" id="PTHR43861">
    <property type="entry name" value="TRANS-ACONITATE 2-METHYLTRANSFERASE-RELATED"/>
    <property type="match status" value="1"/>
</dbReference>
<dbReference type="KEGG" id="stha:NCTC11429_03233"/>
<keyword evidence="7" id="KW-1185">Reference proteome</keyword>